<dbReference type="Pfam" id="PF11867">
    <property type="entry name" value="T1RH-like_C"/>
    <property type="match status" value="1"/>
</dbReference>
<dbReference type="Pfam" id="PF08867">
    <property type="entry name" value="FRG"/>
    <property type="match status" value="1"/>
</dbReference>
<protein>
    <recommendedName>
        <fullName evidence="1">FRG domain-containing protein</fullName>
    </recommendedName>
</protein>
<dbReference type="InterPro" id="IPR014966">
    <property type="entry name" value="FRG-dom"/>
</dbReference>
<comment type="caution">
    <text evidence="2">The sequence shown here is derived from an EMBL/GenBank/DDBJ whole genome shotgun (WGS) entry which is preliminary data.</text>
</comment>
<reference evidence="2" key="1">
    <citation type="journal article" date="2014" name="Int. J. Syst. Evol. Microbiol.">
        <title>Complete genome sequence of Corynebacterium casei LMG S-19264T (=DSM 44701T), isolated from a smear-ripened cheese.</title>
        <authorList>
            <consortium name="US DOE Joint Genome Institute (JGI-PGF)"/>
            <person name="Walter F."/>
            <person name="Albersmeier A."/>
            <person name="Kalinowski J."/>
            <person name="Ruckert C."/>
        </authorList>
    </citation>
    <scope>NUCLEOTIDE SEQUENCE</scope>
    <source>
        <strain evidence="2">CGMCC 1.15254</strain>
    </source>
</reference>
<feature type="domain" description="FRG" evidence="1">
    <location>
        <begin position="71"/>
        <end position="178"/>
    </location>
</feature>
<dbReference type="SMART" id="SM00901">
    <property type="entry name" value="FRG"/>
    <property type="match status" value="1"/>
</dbReference>
<accession>A0A917CAX8</accession>
<name>A0A917CAX8_9PROT</name>
<evidence type="ECO:0000313" key="3">
    <source>
        <dbReference type="Proteomes" id="UP000632498"/>
    </source>
</evidence>
<dbReference type="EMBL" id="BMHV01000045">
    <property type="protein sequence ID" value="GGF76158.1"/>
    <property type="molecule type" value="Genomic_DNA"/>
</dbReference>
<dbReference type="InterPro" id="IPR021810">
    <property type="entry name" value="T1RH-like_C"/>
</dbReference>
<proteinExistence type="predicted"/>
<organism evidence="2 3">
    <name type="scientific">Terasakiella brassicae</name>
    <dbReference type="NCBI Taxonomy" id="1634917"/>
    <lineage>
        <taxon>Bacteria</taxon>
        <taxon>Pseudomonadati</taxon>
        <taxon>Pseudomonadota</taxon>
        <taxon>Alphaproteobacteria</taxon>
        <taxon>Rhodospirillales</taxon>
        <taxon>Terasakiellaceae</taxon>
        <taxon>Terasakiella</taxon>
    </lineage>
</organism>
<dbReference type="AlphaFoldDB" id="A0A917CAX8"/>
<keyword evidence="3" id="KW-1185">Reference proteome</keyword>
<dbReference type="RefSeq" id="WP_188667195.1">
    <property type="nucleotide sequence ID" value="NZ_BMHV01000045.1"/>
</dbReference>
<sequence length="676" mass="77369">MSVKGKRSPNFVDEYFDAVPQWQGMNDPLGFQIVPSYVDAETAPSGRLPVVKLESWRLLSDLLGHKFFAFDKGNWVFRGHRRYDWSLSPTLGRGTDGIIREELANNQLERFKKAVRGRLKDNSVLLHNSETRSSENDDELWALGQHHGLHTPLLDWTHSPYVALFFAFDEDDKSYEMKNPYRVIFALNKRALRNNAAFADIPIIEPKIDDHGRLVNQAGMFIKSPYGNAIENEIINILGENEIIDVDDANALAHYICKIYIRNEELTECRQNLHNMNIHHASLFPDLIGASNYCNAEVPNDNNELSLKEGSLSNILKIRMDHVPAARGIMVGDDEAEPEVPSRDDPNAVVKLGGALTAFQDSFENWTEDKELMDAMASLFGEKGIFEVEPYLTTDDIPASTIKSVADKLPLLIASRMVTDWEHKESAQAAMRNAIRHLLVSNDVQKEKAQFIAKDIVANMVEAKRELQPIVPELRFKDYLLDTGNWGQAEQYISFYKPYPEFTIDTTHDDENERLAANDEWTRGEIRTDHNAAYWTKLFYQSTCIKKIHTVVFDDRKKTMVAPDWEAVGAGRIYFYRKDSLAFAYQQHLSEMYGEDFSHNLRKQGGGSFDIPVFEDANDWASFKDFLGDMADQEPATDPNEQNQLFYELLDRYAEYRGRNDNVEQQYMGDICLSIQ</sequence>
<evidence type="ECO:0000313" key="2">
    <source>
        <dbReference type="EMBL" id="GGF76158.1"/>
    </source>
</evidence>
<evidence type="ECO:0000259" key="1">
    <source>
        <dbReference type="SMART" id="SM00901"/>
    </source>
</evidence>
<dbReference type="Proteomes" id="UP000632498">
    <property type="component" value="Unassembled WGS sequence"/>
</dbReference>
<gene>
    <name evidence="2" type="ORF">GCM10011332_32670</name>
</gene>
<reference evidence="2" key="2">
    <citation type="submission" date="2020-09" db="EMBL/GenBank/DDBJ databases">
        <authorList>
            <person name="Sun Q."/>
            <person name="Zhou Y."/>
        </authorList>
    </citation>
    <scope>NUCLEOTIDE SEQUENCE</scope>
    <source>
        <strain evidence="2">CGMCC 1.15254</strain>
    </source>
</reference>